<dbReference type="InterPro" id="IPR005265">
    <property type="entry name" value="HemJ-like"/>
</dbReference>
<comment type="similarity">
    <text evidence="1">Belongs to the HemJ family.</text>
</comment>
<dbReference type="GO" id="GO:0005886">
    <property type="term" value="C:plasma membrane"/>
    <property type="evidence" value="ECO:0007669"/>
    <property type="project" value="UniProtKB-UniRule"/>
</dbReference>
<feature type="transmembrane region" description="Helical" evidence="2">
    <location>
        <begin position="53"/>
        <end position="75"/>
    </location>
</feature>
<comment type="function">
    <text evidence="1">Catalyzes the oxidation of protoporphyrinogen IX to protoporphyrin IX.</text>
</comment>
<dbReference type="Pfam" id="PF03653">
    <property type="entry name" value="UPF0093"/>
    <property type="match status" value="1"/>
</dbReference>
<dbReference type="OrthoDB" id="194724at2"/>
<dbReference type="KEGG" id="bgm:CAL15_21795"/>
<feature type="transmembrane region" description="Helical" evidence="2">
    <location>
        <begin position="81"/>
        <end position="101"/>
    </location>
</feature>
<dbReference type="PIRSF" id="PIRSF004638">
    <property type="entry name" value="UCP004638"/>
    <property type="match status" value="1"/>
</dbReference>
<keyword evidence="2" id="KW-1133">Transmembrane helix</keyword>
<feature type="transmembrane region" description="Helical" evidence="2">
    <location>
        <begin position="12"/>
        <end position="32"/>
    </location>
</feature>
<dbReference type="Proteomes" id="UP000194161">
    <property type="component" value="Chromosome"/>
</dbReference>
<evidence type="ECO:0000313" key="3">
    <source>
        <dbReference type="EMBL" id="ARP96763.1"/>
    </source>
</evidence>
<keyword evidence="4" id="KW-1185">Reference proteome</keyword>
<comment type="catalytic activity">
    <reaction evidence="1">
        <text>protoporphyrinogen IX + 3 A = protoporphyrin IX + 3 AH2</text>
        <dbReference type="Rhea" id="RHEA:62000"/>
        <dbReference type="ChEBI" id="CHEBI:13193"/>
        <dbReference type="ChEBI" id="CHEBI:17499"/>
        <dbReference type="ChEBI" id="CHEBI:57306"/>
        <dbReference type="ChEBI" id="CHEBI:57307"/>
    </reaction>
</comment>
<accession>A0A1W6ZH71</accession>
<protein>
    <recommendedName>
        <fullName evidence="1">Protoporphyrinogen IX oxidase</fullName>
        <ecNumber evidence="1">1.3.99.-</ecNumber>
    </recommendedName>
</protein>
<keyword evidence="1" id="KW-0349">Heme</keyword>
<name>A0A1W6ZH71_9BORD</name>
<evidence type="ECO:0000256" key="1">
    <source>
        <dbReference type="PIRNR" id="PIRNR004638"/>
    </source>
</evidence>
<keyword evidence="1" id="KW-0408">Iron</keyword>
<reference evidence="3 4" key="1">
    <citation type="submission" date="2017-05" db="EMBL/GenBank/DDBJ databases">
        <title>Complete and WGS of Bordetella genogroups.</title>
        <authorList>
            <person name="Spilker T."/>
            <person name="LiPuma J."/>
        </authorList>
    </citation>
    <scope>NUCLEOTIDE SEQUENCE [LARGE SCALE GENOMIC DNA]</scope>
    <source>
        <strain evidence="3 4">AU7206</strain>
    </source>
</reference>
<dbReference type="EC" id="1.3.99.-" evidence="1"/>
<proteinExistence type="inferred from homology"/>
<keyword evidence="1" id="KW-0479">Metal-binding</keyword>
<feature type="transmembrane region" description="Helical" evidence="2">
    <location>
        <begin position="113"/>
        <end position="132"/>
    </location>
</feature>
<comment type="cofactor">
    <cofactor evidence="1">
        <name>heme b</name>
        <dbReference type="ChEBI" id="CHEBI:60344"/>
    </cofactor>
    <text evidence="1">Binds 1 heme b (iron(II)-protoporphyrin IX) group per subunit.</text>
</comment>
<dbReference type="STRING" id="463040.CAL15_21795"/>
<gene>
    <name evidence="3" type="ORF">CAL15_21795</name>
</gene>
<keyword evidence="1 2" id="KW-0472">Membrane</keyword>
<sequence>MTFITLYPWLKALHLAAALVFASGVLAMAGFLRMMPAVPGDMAVAVIGWDRWVTIPAMLLVWALGLGLASGGGWIGDGWLYAKLGLVLLLSAIHGVQSGQLRRSARGLPTQRWPAMPIIAASLAGIAILAVVKPF</sequence>
<dbReference type="GO" id="GO:0046872">
    <property type="term" value="F:metal ion binding"/>
    <property type="evidence" value="ECO:0007669"/>
    <property type="project" value="UniProtKB-UniRule"/>
</dbReference>
<dbReference type="RefSeq" id="WP_086080410.1">
    <property type="nucleotide sequence ID" value="NZ_CP021111.1"/>
</dbReference>
<dbReference type="UniPathway" id="UPA00251">
    <property type="reaction ID" value="UER00324"/>
</dbReference>
<keyword evidence="2" id="KW-0812">Transmembrane</keyword>
<dbReference type="GO" id="GO:0070818">
    <property type="term" value="F:protoporphyrinogen oxidase activity"/>
    <property type="evidence" value="ECO:0007669"/>
    <property type="project" value="UniProtKB-UniRule"/>
</dbReference>
<dbReference type="AlphaFoldDB" id="A0A1W6ZH71"/>
<dbReference type="EMBL" id="CP021111">
    <property type="protein sequence ID" value="ARP96763.1"/>
    <property type="molecule type" value="Genomic_DNA"/>
</dbReference>
<evidence type="ECO:0000256" key="2">
    <source>
        <dbReference type="SAM" id="Phobius"/>
    </source>
</evidence>
<keyword evidence="1" id="KW-1003">Cell membrane</keyword>
<comment type="pathway">
    <text evidence="1">Porphyrin-containing compound metabolism; protoporphyrin-IX biosynthesis; protoporphyrin-IX from protoporphyrinogen-IX: step 1/1.</text>
</comment>
<dbReference type="GO" id="GO:0006782">
    <property type="term" value="P:protoporphyrinogen IX biosynthetic process"/>
    <property type="evidence" value="ECO:0007669"/>
    <property type="project" value="UniProtKB-UniRule"/>
</dbReference>
<evidence type="ECO:0000313" key="4">
    <source>
        <dbReference type="Proteomes" id="UP000194161"/>
    </source>
</evidence>
<organism evidence="3 4">
    <name type="scientific">Bordetella genomosp. 13</name>
    <dbReference type="NCBI Taxonomy" id="463040"/>
    <lineage>
        <taxon>Bacteria</taxon>
        <taxon>Pseudomonadati</taxon>
        <taxon>Pseudomonadota</taxon>
        <taxon>Betaproteobacteria</taxon>
        <taxon>Burkholderiales</taxon>
        <taxon>Alcaligenaceae</taxon>
        <taxon>Bordetella</taxon>
    </lineage>
</organism>